<dbReference type="Pfam" id="PF08239">
    <property type="entry name" value="SH3_3"/>
    <property type="match status" value="1"/>
</dbReference>
<dbReference type="InterPro" id="IPR003646">
    <property type="entry name" value="SH3-like_bac-type"/>
</dbReference>
<evidence type="ECO:0000313" key="2">
    <source>
        <dbReference type="EMBL" id="PRY88809.1"/>
    </source>
</evidence>
<proteinExistence type="predicted"/>
<sequence>MWRLIVVSFAFLFLAFYELSGGADFEPVETVQVAPKLTPMVAQMPQTVLPQIPQIGIQTAKLSAKDGTANIQLATLTTAVSDAAPAEIAVSATQQPASEAVIPSLVVDAAYAPEMETVPDMRFITGKSVNMRNGPGTGYSVTDRLLAGDQVQVLQEPGNGWLKLKVLETGHVGWMADWLVSDAE</sequence>
<feature type="domain" description="SH3b" evidence="1">
    <location>
        <begin position="119"/>
        <end position="183"/>
    </location>
</feature>
<dbReference type="Gene3D" id="2.30.30.40">
    <property type="entry name" value="SH3 Domains"/>
    <property type="match status" value="1"/>
</dbReference>
<gene>
    <name evidence="2" type="ORF">CLV74_107151</name>
</gene>
<accession>A0A2T0WQ39</accession>
<dbReference type="RefSeq" id="WP_211299036.1">
    <property type="nucleotide sequence ID" value="NZ_PVTQ01000007.1"/>
</dbReference>
<reference evidence="2 3" key="1">
    <citation type="submission" date="2018-03" db="EMBL/GenBank/DDBJ databases">
        <title>Genomic Encyclopedia of Archaeal and Bacterial Type Strains, Phase II (KMG-II): from individual species to whole genera.</title>
        <authorList>
            <person name="Goeker M."/>
        </authorList>
    </citation>
    <scope>NUCLEOTIDE SEQUENCE [LARGE SCALE GENOMIC DNA]</scope>
    <source>
        <strain evidence="2 3">DSM 100212</strain>
    </source>
</reference>
<dbReference type="EMBL" id="PVTQ01000007">
    <property type="protein sequence ID" value="PRY88809.1"/>
    <property type="molecule type" value="Genomic_DNA"/>
</dbReference>
<keyword evidence="3" id="KW-1185">Reference proteome</keyword>
<protein>
    <submittedName>
        <fullName evidence="2">SH3 domain-containing protein</fullName>
    </submittedName>
</protein>
<comment type="caution">
    <text evidence="2">The sequence shown here is derived from an EMBL/GenBank/DDBJ whole genome shotgun (WGS) entry which is preliminary data.</text>
</comment>
<organism evidence="2 3">
    <name type="scientific">Donghicola tyrosinivorans</name>
    <dbReference type="NCBI Taxonomy" id="1652492"/>
    <lineage>
        <taxon>Bacteria</taxon>
        <taxon>Pseudomonadati</taxon>
        <taxon>Pseudomonadota</taxon>
        <taxon>Alphaproteobacteria</taxon>
        <taxon>Rhodobacterales</taxon>
        <taxon>Roseobacteraceae</taxon>
        <taxon>Donghicola</taxon>
    </lineage>
</organism>
<evidence type="ECO:0000259" key="1">
    <source>
        <dbReference type="PROSITE" id="PS51781"/>
    </source>
</evidence>
<name>A0A2T0WQ39_9RHOB</name>
<dbReference type="Proteomes" id="UP000238392">
    <property type="component" value="Unassembled WGS sequence"/>
</dbReference>
<dbReference type="SMART" id="SM00287">
    <property type="entry name" value="SH3b"/>
    <property type="match status" value="1"/>
</dbReference>
<evidence type="ECO:0000313" key="3">
    <source>
        <dbReference type="Proteomes" id="UP000238392"/>
    </source>
</evidence>
<dbReference type="PROSITE" id="PS51781">
    <property type="entry name" value="SH3B"/>
    <property type="match status" value="1"/>
</dbReference>
<dbReference type="AlphaFoldDB" id="A0A2T0WQ39"/>